<feature type="signal peptide" evidence="3">
    <location>
        <begin position="1"/>
        <end position="19"/>
    </location>
</feature>
<keyword evidence="2" id="KW-1133">Transmembrane helix</keyword>
<feature type="chain" id="PRO_5046967569" evidence="3">
    <location>
        <begin position="20"/>
        <end position="689"/>
    </location>
</feature>
<evidence type="ECO:0000313" key="5">
    <source>
        <dbReference type="Proteomes" id="UP000886700"/>
    </source>
</evidence>
<evidence type="ECO:0000256" key="1">
    <source>
        <dbReference type="SAM" id="MobiDB-lite"/>
    </source>
</evidence>
<evidence type="ECO:0000313" key="6">
    <source>
        <dbReference type="RefSeq" id="XP_040597620.1"/>
    </source>
</evidence>
<reference evidence="6" key="1">
    <citation type="submission" date="2025-08" db="UniProtKB">
        <authorList>
            <consortium name="RefSeq"/>
        </authorList>
    </citation>
    <scope>IDENTIFICATION</scope>
    <source>
        <tissue evidence="6">Liver</tissue>
    </source>
</reference>
<dbReference type="GeneID" id="101827059"/>
<keyword evidence="5" id="KW-1185">Reference proteome</keyword>
<keyword evidence="2" id="KW-0812">Transmembrane</keyword>
<name>A0ABM2X427_MESAU</name>
<organism evidence="5 6">
    <name type="scientific">Mesocricetus auratus</name>
    <name type="common">Golden hamster</name>
    <dbReference type="NCBI Taxonomy" id="10036"/>
    <lineage>
        <taxon>Eukaryota</taxon>
        <taxon>Metazoa</taxon>
        <taxon>Chordata</taxon>
        <taxon>Craniata</taxon>
        <taxon>Vertebrata</taxon>
        <taxon>Euteleostomi</taxon>
        <taxon>Mammalia</taxon>
        <taxon>Eutheria</taxon>
        <taxon>Euarchontoglires</taxon>
        <taxon>Glires</taxon>
        <taxon>Rodentia</taxon>
        <taxon>Myomorpha</taxon>
        <taxon>Muroidea</taxon>
        <taxon>Cricetidae</taxon>
        <taxon>Cricetinae</taxon>
        <taxon>Mesocricetus</taxon>
    </lineage>
</organism>
<dbReference type="Proteomes" id="UP000886700">
    <property type="component" value="Unplaced"/>
</dbReference>
<evidence type="ECO:0000259" key="4">
    <source>
        <dbReference type="SMART" id="SM00703"/>
    </source>
</evidence>
<feature type="transmembrane region" description="Helical" evidence="2">
    <location>
        <begin position="648"/>
        <end position="670"/>
    </location>
</feature>
<feature type="transmembrane region" description="Helical" evidence="2">
    <location>
        <begin position="377"/>
        <end position="396"/>
    </location>
</feature>
<feature type="compositionally biased region" description="Polar residues" evidence="1">
    <location>
        <begin position="217"/>
        <end position="239"/>
    </location>
</feature>
<dbReference type="Pfam" id="PF01757">
    <property type="entry name" value="Acyl_transf_3"/>
    <property type="match status" value="1"/>
</dbReference>
<dbReference type="InterPro" id="IPR002656">
    <property type="entry name" value="Acyl_transf_3_dom"/>
</dbReference>
<feature type="transmembrane region" description="Helical" evidence="2">
    <location>
        <begin position="165"/>
        <end position="189"/>
    </location>
</feature>
<evidence type="ECO:0000256" key="2">
    <source>
        <dbReference type="SAM" id="Phobius"/>
    </source>
</evidence>
<feature type="transmembrane region" description="Helical" evidence="2">
    <location>
        <begin position="433"/>
        <end position="454"/>
    </location>
</feature>
<accession>A0ABM2X427</accession>
<dbReference type="PANTHER" id="PTHR11161">
    <property type="entry name" value="O-ACYLTRANSFERASE"/>
    <property type="match status" value="1"/>
</dbReference>
<proteinExistence type="predicted"/>
<evidence type="ECO:0000256" key="3">
    <source>
        <dbReference type="SAM" id="SignalP"/>
    </source>
</evidence>
<dbReference type="PANTHER" id="PTHR11161:SF0">
    <property type="entry name" value="O-ACYLTRANSFERASE LIKE PROTEIN"/>
    <property type="match status" value="1"/>
</dbReference>
<feature type="region of interest" description="Disordered" evidence="1">
    <location>
        <begin position="211"/>
        <end position="242"/>
    </location>
</feature>
<feature type="transmembrane region" description="Helical" evidence="2">
    <location>
        <begin position="582"/>
        <end position="602"/>
    </location>
</feature>
<keyword evidence="3" id="KW-0732">Signal</keyword>
<sequence>MMALTLLAGLHFMLPFVSPARNISLKCMQDTDEFLSDLNALEPKDYALRMYDSVGKLGSNVLNGNVDRLGSYSECLSTQGPGGSFRGQYCKLHILQDGADYSVGVCVPDSCGEEDVTMMSQLDILRFRNTSFLAPSLSLFTKNSSSSPCESVARCAAGVFLLDTFATVCLSITLLGLVLPVAGTVYMVARGWGLDLRTSLAHGTSPAGCESLPLRNMESNGQRSRNPQTGCQAHQSPSGHLSRGKRFLGAMDGVLQCFSWQKNMPAICTPELPGRTCQTLNGIRVLSLLWIVSGHTSQMTAWLSLDNVLEWKARVPVNPLYLYSRSGPFYLGVDTFFLISGWLSARSFLKMQQNSNMGITPTVILRYFLKRFTRLQFLHLYSVCLLVGLFSFVPWGPVWEVPQFHWDNCRHVWWTNLLLLNNFVSVQKACSGWTWYLASDFQFHLLTPLVFFVYRKNKRVLVLLGALLFLTSFTATALLTLAYKLPVASPSAASEKESALYFSEYYTKPYCRCGPFLVGLFLSMFMHSDHPTNVLKTTVQAVLGWTFSLLTLFVVVALAYVVDDTSPTSSTATAIYQALHRTLWAAAVGWVIFACQEGYGGLVKRVLSCGIWRLPAAISYACYLSHPIVIILYNGLQETLIHYTDTNMFYLFSGHCVLTFLCGLALTLLIEQPWQQLKCGLWGPAPAGL</sequence>
<feature type="transmembrane region" description="Helical" evidence="2">
    <location>
        <begin position="614"/>
        <end position="636"/>
    </location>
</feature>
<feature type="domain" description="Nose resistant-to-fluoxetine protein N-terminal" evidence="4">
    <location>
        <begin position="24"/>
        <end position="145"/>
    </location>
</feature>
<dbReference type="InterPro" id="IPR006621">
    <property type="entry name" value="Nose-resist-to-fluoxetine_N"/>
</dbReference>
<keyword evidence="2" id="KW-0472">Membrane</keyword>
<gene>
    <name evidence="6" type="primary">LOC101827059</name>
</gene>
<dbReference type="SMART" id="SM00703">
    <property type="entry name" value="NRF"/>
    <property type="match status" value="1"/>
</dbReference>
<dbReference type="Pfam" id="PF20146">
    <property type="entry name" value="NRF"/>
    <property type="match status" value="1"/>
</dbReference>
<feature type="transmembrane region" description="Helical" evidence="2">
    <location>
        <begin position="538"/>
        <end position="562"/>
    </location>
</feature>
<dbReference type="RefSeq" id="XP_040597620.1">
    <property type="nucleotide sequence ID" value="XM_040741686.1"/>
</dbReference>
<protein>
    <submittedName>
        <fullName evidence="6">O-acyltransferase like protein-like</fullName>
    </submittedName>
</protein>
<feature type="transmembrane region" description="Helical" evidence="2">
    <location>
        <begin position="461"/>
        <end position="485"/>
    </location>
</feature>
<dbReference type="InterPro" id="IPR052728">
    <property type="entry name" value="O2_lipid_transport_reg"/>
</dbReference>